<protein>
    <submittedName>
        <fullName evidence="2">Uncharacterized protein</fullName>
    </submittedName>
</protein>
<sequence>MNSLVFIDNNVAKTSNSMDVVSAEEPELPGAGAGATSLAAVGAPATELGDTTANGERAAAKEYIYIYIYIYMTMLGDLIMSYIFQEKKAQKYNAIFSKR</sequence>
<evidence type="ECO:0000313" key="3">
    <source>
        <dbReference type="Proteomes" id="UP001634393"/>
    </source>
</evidence>
<name>A0ABD3RN80_9LAMI</name>
<evidence type="ECO:0000256" key="1">
    <source>
        <dbReference type="SAM" id="Phobius"/>
    </source>
</evidence>
<keyword evidence="3" id="KW-1185">Reference proteome</keyword>
<gene>
    <name evidence="2" type="ORF">ACJIZ3_015698</name>
</gene>
<comment type="caution">
    <text evidence="2">The sequence shown here is derived from an EMBL/GenBank/DDBJ whole genome shotgun (WGS) entry which is preliminary data.</text>
</comment>
<keyword evidence="1" id="KW-0812">Transmembrane</keyword>
<proteinExistence type="predicted"/>
<accession>A0ABD3RN80</accession>
<evidence type="ECO:0000313" key="2">
    <source>
        <dbReference type="EMBL" id="KAL3814430.1"/>
    </source>
</evidence>
<keyword evidence="1" id="KW-0472">Membrane</keyword>
<dbReference type="EMBL" id="JBJXBP010000008">
    <property type="protein sequence ID" value="KAL3814430.1"/>
    <property type="molecule type" value="Genomic_DNA"/>
</dbReference>
<feature type="transmembrane region" description="Helical" evidence="1">
    <location>
        <begin position="64"/>
        <end position="84"/>
    </location>
</feature>
<dbReference type="Proteomes" id="UP001634393">
    <property type="component" value="Unassembled WGS sequence"/>
</dbReference>
<reference evidence="2 3" key="1">
    <citation type="submission" date="2024-12" db="EMBL/GenBank/DDBJ databases">
        <title>The unique morphological basis and parallel evolutionary history of personate flowers in Penstemon.</title>
        <authorList>
            <person name="Depatie T.H."/>
            <person name="Wessinger C.A."/>
        </authorList>
    </citation>
    <scope>NUCLEOTIDE SEQUENCE [LARGE SCALE GENOMIC DNA]</scope>
    <source>
        <strain evidence="2">WTNN_2</strain>
        <tissue evidence="2">Leaf</tissue>
    </source>
</reference>
<keyword evidence="1" id="KW-1133">Transmembrane helix</keyword>
<organism evidence="2 3">
    <name type="scientific">Penstemon smallii</name>
    <dbReference type="NCBI Taxonomy" id="265156"/>
    <lineage>
        <taxon>Eukaryota</taxon>
        <taxon>Viridiplantae</taxon>
        <taxon>Streptophyta</taxon>
        <taxon>Embryophyta</taxon>
        <taxon>Tracheophyta</taxon>
        <taxon>Spermatophyta</taxon>
        <taxon>Magnoliopsida</taxon>
        <taxon>eudicotyledons</taxon>
        <taxon>Gunneridae</taxon>
        <taxon>Pentapetalae</taxon>
        <taxon>asterids</taxon>
        <taxon>lamiids</taxon>
        <taxon>Lamiales</taxon>
        <taxon>Plantaginaceae</taxon>
        <taxon>Cheloneae</taxon>
        <taxon>Penstemon</taxon>
    </lineage>
</organism>
<dbReference type="AlphaFoldDB" id="A0ABD3RN80"/>